<gene>
    <name evidence="1" type="ORF">V2H41_07585</name>
</gene>
<name>A0ABU7RGJ2_9BACT</name>
<dbReference type="RefSeq" id="WP_330974539.1">
    <property type="nucleotide sequence ID" value="NZ_JAZGLY010000004.1"/>
</dbReference>
<dbReference type="EC" id="1.-.-.-" evidence="1"/>
<dbReference type="GO" id="GO:0016491">
    <property type="term" value="F:oxidoreductase activity"/>
    <property type="evidence" value="ECO:0007669"/>
    <property type="project" value="UniProtKB-KW"/>
</dbReference>
<proteinExistence type="predicted"/>
<evidence type="ECO:0000313" key="2">
    <source>
        <dbReference type="Proteomes" id="UP001357452"/>
    </source>
</evidence>
<dbReference type="InterPro" id="IPR027056">
    <property type="entry name" value="Gluconate_2DH_su3"/>
</dbReference>
<organism evidence="1 2">
    <name type="scientific">Niabella digestorum</name>
    <dbReference type="NCBI Taxonomy" id="3117701"/>
    <lineage>
        <taxon>Bacteria</taxon>
        <taxon>Pseudomonadati</taxon>
        <taxon>Bacteroidota</taxon>
        <taxon>Chitinophagia</taxon>
        <taxon>Chitinophagales</taxon>
        <taxon>Chitinophagaceae</taxon>
        <taxon>Niabella</taxon>
    </lineage>
</organism>
<keyword evidence="1" id="KW-0560">Oxidoreductase</keyword>
<dbReference type="Pfam" id="PF13618">
    <property type="entry name" value="Gluconate_2-dh3"/>
    <property type="match status" value="1"/>
</dbReference>
<keyword evidence="2" id="KW-1185">Reference proteome</keyword>
<protein>
    <submittedName>
        <fullName evidence="1">Gluconate 2-dehydrogenase subunit 3 family protein</fullName>
        <ecNumber evidence="1">1.-.-.-</ecNumber>
    </submittedName>
</protein>
<comment type="caution">
    <text evidence="1">The sequence shown here is derived from an EMBL/GenBank/DDBJ whole genome shotgun (WGS) entry which is preliminary data.</text>
</comment>
<dbReference type="EMBL" id="JAZGLY010000004">
    <property type="protein sequence ID" value="MEE6187129.1"/>
    <property type="molecule type" value="Genomic_DNA"/>
</dbReference>
<reference evidence="1 2" key="1">
    <citation type="submission" date="2024-01" db="EMBL/GenBank/DDBJ databases">
        <title>Niabella digestum sp. nov., isolated from waste digestion system.</title>
        <authorList>
            <person name="Zhang L."/>
        </authorList>
    </citation>
    <scope>NUCLEOTIDE SEQUENCE [LARGE SCALE GENOMIC DNA]</scope>
    <source>
        <strain evidence="1 2">A18</strain>
    </source>
</reference>
<accession>A0ABU7RGJ2</accession>
<evidence type="ECO:0000313" key="1">
    <source>
        <dbReference type="EMBL" id="MEE6187129.1"/>
    </source>
</evidence>
<sequence length="227" mass="25719">MNRRTAVQRVALLLGGTVLGAEMFLQYGCKPAANKDAAEAGAKTLPDFFTKEEIAYLDEIAETIIPRTDTPGAKDAKVGEFMNVMVRDCYRPEEQKVFREGMKKIEALSKEKYGNGFMQIQPEQRKELLTMLDKEAKEYTKTPEYKAKKEALDKEEAIKDSLERAKGNFGYDKASIPRHYFRMMKELTLLGFFTSEPGATKALRYVAIPGKYEPCIPYNKGDKAWAT</sequence>
<dbReference type="Proteomes" id="UP001357452">
    <property type="component" value="Unassembled WGS sequence"/>
</dbReference>